<dbReference type="AlphaFoldDB" id="A0A507F5A4"/>
<dbReference type="EMBL" id="QEAP01000272">
    <property type="protein sequence ID" value="TPX70787.1"/>
    <property type="molecule type" value="Genomic_DNA"/>
</dbReference>
<comment type="caution">
    <text evidence="1">The sequence shown here is derived from an EMBL/GenBank/DDBJ whole genome shotgun (WGS) entry which is preliminary data.</text>
</comment>
<proteinExistence type="predicted"/>
<gene>
    <name evidence="1" type="ORF">CcCBS67573_g06401</name>
</gene>
<name>A0A507F5A4_9FUNG</name>
<dbReference type="OrthoDB" id="10510807at2759"/>
<keyword evidence="2" id="KW-1185">Reference proteome</keyword>
<accession>A0A507F5A4</accession>
<organism evidence="1 2">
    <name type="scientific">Chytriomyces confervae</name>
    <dbReference type="NCBI Taxonomy" id="246404"/>
    <lineage>
        <taxon>Eukaryota</taxon>
        <taxon>Fungi</taxon>
        <taxon>Fungi incertae sedis</taxon>
        <taxon>Chytridiomycota</taxon>
        <taxon>Chytridiomycota incertae sedis</taxon>
        <taxon>Chytridiomycetes</taxon>
        <taxon>Chytridiales</taxon>
        <taxon>Chytriomycetaceae</taxon>
        <taxon>Chytriomyces</taxon>
    </lineage>
</organism>
<protein>
    <submittedName>
        <fullName evidence="1">Uncharacterized protein</fullName>
    </submittedName>
</protein>
<evidence type="ECO:0000313" key="2">
    <source>
        <dbReference type="Proteomes" id="UP000320333"/>
    </source>
</evidence>
<sequence length="248" mass="27441">MFARCFALYPTIHARISVNSRRIPLAIVFIRDVKPSLHRHHATSTTRYAASKGPRNIRKALVKLVGQQSADKLLSSKGFAYRADALLPTLDHLTNKFGEKNAVRLLSTDSFCARHEALIPVFETLSAKLGTTSAVMLLSSDNIQAYEKRVENDGQTNINPGAKGKALLLRLGRRDVATSTERCRWALATAAGEKPQVVISLKETLYPLPTAGSISNFSSPGLSPELDIKRDWEQLVNIDWNILYATEQ</sequence>
<dbReference type="Proteomes" id="UP000320333">
    <property type="component" value="Unassembled WGS sequence"/>
</dbReference>
<reference evidence="1 2" key="1">
    <citation type="journal article" date="2019" name="Sci. Rep.">
        <title>Comparative genomics of chytrid fungi reveal insights into the obligate biotrophic and pathogenic lifestyle of Synchytrium endobioticum.</title>
        <authorList>
            <person name="van de Vossenberg B.T.L.H."/>
            <person name="Warris S."/>
            <person name="Nguyen H.D.T."/>
            <person name="van Gent-Pelzer M.P.E."/>
            <person name="Joly D.L."/>
            <person name="van de Geest H.C."/>
            <person name="Bonants P.J.M."/>
            <person name="Smith D.S."/>
            <person name="Levesque C.A."/>
            <person name="van der Lee T.A.J."/>
        </authorList>
    </citation>
    <scope>NUCLEOTIDE SEQUENCE [LARGE SCALE GENOMIC DNA]</scope>
    <source>
        <strain evidence="1 2">CBS 675.73</strain>
    </source>
</reference>
<evidence type="ECO:0000313" key="1">
    <source>
        <dbReference type="EMBL" id="TPX70787.1"/>
    </source>
</evidence>